<proteinExistence type="predicted"/>
<sequence length="121" mass="14191">MRYRLSEALPARSSTLSSKKSFSSWQHIFRWTNKTKPATSCNATPAGNVRFSRLKTRRTLHGAGFKKLDDKKKGIFYWKRSFKRFRNGESSGRGDRRSCDRLAKLIIAIWPISRRWLRVRA</sequence>
<dbReference type="EMBL" id="DRSQ01000015">
    <property type="protein sequence ID" value="HHE31171.1"/>
    <property type="molecule type" value="Genomic_DNA"/>
</dbReference>
<name>A0A7C5DF94_9CHLB</name>
<dbReference type="Proteomes" id="UP000886058">
    <property type="component" value="Unassembled WGS sequence"/>
</dbReference>
<protein>
    <submittedName>
        <fullName evidence="1">Uncharacterized protein</fullName>
    </submittedName>
</protein>
<comment type="caution">
    <text evidence="1">The sequence shown here is derived from an EMBL/GenBank/DDBJ whole genome shotgun (WGS) entry which is preliminary data.</text>
</comment>
<evidence type="ECO:0000313" key="1">
    <source>
        <dbReference type="EMBL" id="HHE31171.1"/>
    </source>
</evidence>
<organism evidence="1">
    <name type="scientific">Chlorobaculum parvum</name>
    <dbReference type="NCBI Taxonomy" id="274539"/>
    <lineage>
        <taxon>Bacteria</taxon>
        <taxon>Pseudomonadati</taxon>
        <taxon>Chlorobiota</taxon>
        <taxon>Chlorobiia</taxon>
        <taxon>Chlorobiales</taxon>
        <taxon>Chlorobiaceae</taxon>
        <taxon>Chlorobaculum</taxon>
    </lineage>
</organism>
<accession>A0A7C5DF94</accession>
<gene>
    <name evidence="1" type="ORF">ENL07_00660</name>
</gene>
<reference evidence="1" key="1">
    <citation type="journal article" date="2020" name="mSystems">
        <title>Genome- and Community-Level Interaction Insights into Carbon Utilization and Element Cycling Functions of Hydrothermarchaeota in Hydrothermal Sediment.</title>
        <authorList>
            <person name="Zhou Z."/>
            <person name="Liu Y."/>
            <person name="Xu W."/>
            <person name="Pan J."/>
            <person name="Luo Z.H."/>
            <person name="Li M."/>
        </authorList>
    </citation>
    <scope>NUCLEOTIDE SEQUENCE [LARGE SCALE GENOMIC DNA]</scope>
    <source>
        <strain evidence="1">HyVt-633</strain>
    </source>
</reference>
<dbReference type="AlphaFoldDB" id="A0A7C5DF94"/>